<dbReference type="EMBL" id="CM024804">
    <property type="protein sequence ID" value="KAG8009989.1"/>
    <property type="molecule type" value="Genomic_DNA"/>
</dbReference>
<name>A0ACB7F642_NIBAL</name>
<evidence type="ECO:0000313" key="2">
    <source>
        <dbReference type="Proteomes" id="UP000805704"/>
    </source>
</evidence>
<keyword evidence="2" id="KW-1185">Reference proteome</keyword>
<proteinExistence type="predicted"/>
<sequence length="56" mass="6662">MYPCTRMYSVHRPIKRCIGIGICIYSLPRVYVINKEICMRTVCQQDEYLKGETPYK</sequence>
<protein>
    <submittedName>
        <fullName evidence="1">Microfibrillar-associated protein 2</fullName>
    </submittedName>
</protein>
<accession>A0ACB7F642</accession>
<reference evidence="1" key="1">
    <citation type="submission" date="2020-04" db="EMBL/GenBank/DDBJ databases">
        <title>A chromosome-scale assembly and high-density genetic map of the yellow drum (Nibea albiflora) genome.</title>
        <authorList>
            <person name="Xu D."/>
            <person name="Zhang W."/>
            <person name="Chen R."/>
            <person name="Tan P."/>
            <person name="Wang L."/>
            <person name="Song H."/>
            <person name="Tian L."/>
            <person name="Zhu Q."/>
            <person name="Wang B."/>
        </authorList>
    </citation>
    <scope>NUCLEOTIDE SEQUENCE</scope>
    <source>
        <strain evidence="1">ZJHYS-2018</strain>
    </source>
</reference>
<evidence type="ECO:0000313" key="1">
    <source>
        <dbReference type="EMBL" id="KAG8009989.1"/>
    </source>
</evidence>
<gene>
    <name evidence="1" type="primary">MFAP2.2</name>
    <name evidence="1" type="ORF">GBF38_014117</name>
</gene>
<dbReference type="Proteomes" id="UP000805704">
    <property type="component" value="Chromosome 16"/>
</dbReference>
<comment type="caution">
    <text evidence="1">The sequence shown here is derived from an EMBL/GenBank/DDBJ whole genome shotgun (WGS) entry which is preliminary data.</text>
</comment>
<organism evidence="1 2">
    <name type="scientific">Nibea albiflora</name>
    <name type="common">Yellow drum</name>
    <name type="synonym">Corvina albiflora</name>
    <dbReference type="NCBI Taxonomy" id="240163"/>
    <lineage>
        <taxon>Eukaryota</taxon>
        <taxon>Metazoa</taxon>
        <taxon>Chordata</taxon>
        <taxon>Craniata</taxon>
        <taxon>Vertebrata</taxon>
        <taxon>Euteleostomi</taxon>
        <taxon>Actinopterygii</taxon>
        <taxon>Neopterygii</taxon>
        <taxon>Teleostei</taxon>
        <taxon>Neoteleostei</taxon>
        <taxon>Acanthomorphata</taxon>
        <taxon>Eupercaria</taxon>
        <taxon>Sciaenidae</taxon>
        <taxon>Nibea</taxon>
    </lineage>
</organism>